<evidence type="ECO:0000256" key="5">
    <source>
        <dbReference type="ARBA" id="ARBA00023002"/>
    </source>
</evidence>
<dbReference type="PANTHER" id="PTHR23026">
    <property type="entry name" value="NADPH NITROREDUCTASE"/>
    <property type="match status" value="1"/>
</dbReference>
<evidence type="ECO:0000313" key="9">
    <source>
        <dbReference type="Proteomes" id="UP000614350"/>
    </source>
</evidence>
<dbReference type="CDD" id="cd02144">
    <property type="entry name" value="iodotyrosine_dehalogenase"/>
    <property type="match status" value="1"/>
</dbReference>
<dbReference type="InterPro" id="IPR050627">
    <property type="entry name" value="Nitroreductase/BluB"/>
</dbReference>
<evidence type="ECO:0000256" key="1">
    <source>
        <dbReference type="ARBA" id="ARBA00001917"/>
    </source>
</evidence>
<keyword evidence="6" id="KW-0812">Transmembrane</keyword>
<comment type="cofactor">
    <cofactor evidence="1">
        <name>FMN</name>
        <dbReference type="ChEBI" id="CHEBI:58210"/>
    </cofactor>
</comment>
<dbReference type="Gene3D" id="3.40.109.10">
    <property type="entry name" value="NADH Oxidase"/>
    <property type="match status" value="1"/>
</dbReference>
<evidence type="ECO:0000256" key="4">
    <source>
        <dbReference type="ARBA" id="ARBA00022643"/>
    </source>
</evidence>
<keyword evidence="5" id="KW-0560">Oxidoreductase</keyword>
<keyword evidence="9" id="KW-1185">Reference proteome</keyword>
<feature type="domain" description="Nitroreductase" evidence="7">
    <location>
        <begin position="111"/>
        <end position="279"/>
    </location>
</feature>
<evidence type="ECO:0000256" key="2">
    <source>
        <dbReference type="ARBA" id="ARBA00007118"/>
    </source>
</evidence>
<evidence type="ECO:0000259" key="7">
    <source>
        <dbReference type="Pfam" id="PF00881"/>
    </source>
</evidence>
<gene>
    <name evidence="8" type="ORF">HZH66_003146</name>
</gene>
<dbReference type="InterPro" id="IPR000415">
    <property type="entry name" value="Nitroreductase-like"/>
</dbReference>
<dbReference type="GO" id="GO:0032553">
    <property type="term" value="F:ribonucleotide binding"/>
    <property type="evidence" value="ECO:0007669"/>
    <property type="project" value="UniProtKB-ARBA"/>
</dbReference>
<dbReference type="AlphaFoldDB" id="A0A834KIH3"/>
<evidence type="ECO:0000313" key="8">
    <source>
        <dbReference type="EMBL" id="KAF7408609.1"/>
    </source>
</evidence>
<name>A0A834KIH3_VESVU</name>
<keyword evidence="6" id="KW-1133">Transmembrane helix</keyword>
<dbReference type="FunFam" id="3.40.109.10:FF:000004">
    <property type="entry name" value="Iodotyrosine deiodinase 1"/>
    <property type="match status" value="1"/>
</dbReference>
<protein>
    <recommendedName>
        <fullName evidence="7">Nitroreductase domain-containing protein</fullName>
    </recommendedName>
</protein>
<comment type="similarity">
    <text evidence="2">Belongs to the nitroreductase family.</text>
</comment>
<comment type="caution">
    <text evidence="8">The sequence shown here is derived from an EMBL/GenBank/DDBJ whole genome shotgun (WGS) entry which is preliminary data.</text>
</comment>
<evidence type="ECO:0000256" key="6">
    <source>
        <dbReference type="SAM" id="Phobius"/>
    </source>
</evidence>
<dbReference type="SUPFAM" id="SSF55469">
    <property type="entry name" value="FMN-dependent nitroreductase-like"/>
    <property type="match status" value="1"/>
</dbReference>
<organism evidence="8 9">
    <name type="scientific">Vespula vulgaris</name>
    <name type="common">Yellow jacket</name>
    <name type="synonym">Wasp</name>
    <dbReference type="NCBI Taxonomy" id="7454"/>
    <lineage>
        <taxon>Eukaryota</taxon>
        <taxon>Metazoa</taxon>
        <taxon>Ecdysozoa</taxon>
        <taxon>Arthropoda</taxon>
        <taxon>Hexapoda</taxon>
        <taxon>Insecta</taxon>
        <taxon>Pterygota</taxon>
        <taxon>Neoptera</taxon>
        <taxon>Endopterygota</taxon>
        <taxon>Hymenoptera</taxon>
        <taxon>Apocrita</taxon>
        <taxon>Aculeata</taxon>
        <taxon>Vespoidea</taxon>
        <taxon>Vespidae</taxon>
        <taxon>Vespinae</taxon>
        <taxon>Vespula</taxon>
    </lineage>
</organism>
<keyword evidence="4" id="KW-0288">FMN</keyword>
<dbReference type="InterPro" id="IPR029479">
    <property type="entry name" value="Nitroreductase"/>
</dbReference>
<dbReference type="GO" id="GO:0005886">
    <property type="term" value="C:plasma membrane"/>
    <property type="evidence" value="ECO:0007669"/>
    <property type="project" value="TreeGrafter"/>
</dbReference>
<dbReference type="PANTHER" id="PTHR23026:SF90">
    <property type="entry name" value="IODOTYROSINE DEIODINASE 1"/>
    <property type="match status" value="1"/>
</dbReference>
<accession>A0A834KIH3</accession>
<keyword evidence="3" id="KW-0285">Flavoprotein</keyword>
<dbReference type="Pfam" id="PF00881">
    <property type="entry name" value="Nitroreductase"/>
    <property type="match status" value="1"/>
</dbReference>
<reference evidence="8" key="1">
    <citation type="journal article" date="2020" name="G3 (Bethesda)">
        <title>High-Quality Assemblies for Three Invasive Social Wasps from the &lt;i&gt;Vespula&lt;/i&gt; Genus.</title>
        <authorList>
            <person name="Harrop T.W.R."/>
            <person name="Guhlin J."/>
            <person name="McLaughlin G.M."/>
            <person name="Permina E."/>
            <person name="Stockwell P."/>
            <person name="Gilligan J."/>
            <person name="Le Lec M.F."/>
            <person name="Gruber M.A.M."/>
            <person name="Quinn O."/>
            <person name="Lovegrove M."/>
            <person name="Duncan E.J."/>
            <person name="Remnant E.J."/>
            <person name="Van Eeckhoven J."/>
            <person name="Graham B."/>
            <person name="Knapp R.A."/>
            <person name="Langford K.W."/>
            <person name="Kronenberg Z."/>
            <person name="Press M.O."/>
            <person name="Eacker S.M."/>
            <person name="Wilson-Rankin E.E."/>
            <person name="Purcell J."/>
            <person name="Lester P.J."/>
            <person name="Dearden P.K."/>
        </authorList>
    </citation>
    <scope>NUCLEOTIDE SEQUENCE</scope>
    <source>
        <strain evidence="8">Marl-1</strain>
    </source>
</reference>
<dbReference type="EMBL" id="JACSEA010000002">
    <property type="protein sequence ID" value="KAF7408609.1"/>
    <property type="molecule type" value="Genomic_DNA"/>
</dbReference>
<dbReference type="GO" id="GO:0140616">
    <property type="term" value="F:iodotyrosine deiodinase activity"/>
    <property type="evidence" value="ECO:0007669"/>
    <property type="project" value="UniProtKB-ARBA"/>
</dbReference>
<dbReference type="GO" id="GO:0006570">
    <property type="term" value="P:tyrosine metabolic process"/>
    <property type="evidence" value="ECO:0007669"/>
    <property type="project" value="TreeGrafter"/>
</dbReference>
<sequence length="302" mass="35119">MLSEAVPFCSKYWYHIVIFFVCFCYFYGDIHRQIKRRISPIFTKVFKYPDGIRTDQNEALDEVTDIIDNDEEEFMESALPKDLKHVPYQYVKPNEKELLRRANKFFEITNARRTIRYFDEENVPKEVIRYIIKAAGTAPSGAHTEPWSFVAVSNKTMKSRIREIVEREEEINYKKRMGKKWTSDLRPLRTNWIKEYLTTAPYLILVFKQVYGILPNGKRKVHYYNETSVSIACGILLTAIEYTGLVTLTSTPLNCGPAIRTLLGRPSNEKLLLLLPVGYPAKDATVPDLQRKSLSEILTEIE</sequence>
<evidence type="ECO:0000256" key="3">
    <source>
        <dbReference type="ARBA" id="ARBA00022630"/>
    </source>
</evidence>
<dbReference type="Proteomes" id="UP000614350">
    <property type="component" value="Unassembled WGS sequence"/>
</dbReference>
<feature type="transmembrane region" description="Helical" evidence="6">
    <location>
        <begin position="12"/>
        <end position="28"/>
    </location>
</feature>
<keyword evidence="6" id="KW-0472">Membrane</keyword>
<proteinExistence type="inferred from homology"/>